<evidence type="ECO:0000313" key="9">
    <source>
        <dbReference type="Proteomes" id="UP001172155"/>
    </source>
</evidence>
<dbReference type="GO" id="GO:0050661">
    <property type="term" value="F:NADP binding"/>
    <property type="evidence" value="ECO:0007669"/>
    <property type="project" value="InterPro"/>
</dbReference>
<evidence type="ECO:0008006" key="10">
    <source>
        <dbReference type="Google" id="ProtNLM"/>
    </source>
</evidence>
<feature type="region of interest" description="Disordered" evidence="6">
    <location>
        <begin position="520"/>
        <end position="539"/>
    </location>
</feature>
<dbReference type="Proteomes" id="UP001172155">
    <property type="component" value="Unassembled WGS sequence"/>
</dbReference>
<evidence type="ECO:0000256" key="1">
    <source>
        <dbReference type="ARBA" id="ARBA00009183"/>
    </source>
</evidence>
<keyword evidence="2" id="KW-0285">Flavoprotein</keyword>
<dbReference type="GO" id="GO:0050660">
    <property type="term" value="F:flavin adenine dinucleotide binding"/>
    <property type="evidence" value="ECO:0007669"/>
    <property type="project" value="InterPro"/>
</dbReference>
<gene>
    <name evidence="8" type="ORF">B0T18DRAFT_93904</name>
</gene>
<dbReference type="GO" id="GO:0004499">
    <property type="term" value="F:N,N-dimethylaniline monooxygenase activity"/>
    <property type="evidence" value="ECO:0007669"/>
    <property type="project" value="InterPro"/>
</dbReference>
<evidence type="ECO:0000256" key="4">
    <source>
        <dbReference type="ARBA" id="ARBA00022857"/>
    </source>
</evidence>
<dbReference type="PANTHER" id="PTHR23023">
    <property type="entry name" value="DIMETHYLANILINE MONOOXYGENASE"/>
    <property type="match status" value="1"/>
</dbReference>
<feature type="region of interest" description="Disordered" evidence="6">
    <location>
        <begin position="161"/>
        <end position="182"/>
    </location>
</feature>
<feature type="transmembrane region" description="Helical" evidence="7">
    <location>
        <begin position="643"/>
        <end position="666"/>
    </location>
</feature>
<evidence type="ECO:0000313" key="8">
    <source>
        <dbReference type="EMBL" id="KAK0752615.1"/>
    </source>
</evidence>
<evidence type="ECO:0000256" key="5">
    <source>
        <dbReference type="ARBA" id="ARBA00023002"/>
    </source>
</evidence>
<accession>A0AA40F7G5</accession>
<keyword evidence="3" id="KW-0274">FAD</keyword>
<dbReference type="PRINTS" id="PR00370">
    <property type="entry name" value="FMOXYGENASE"/>
</dbReference>
<comment type="caution">
    <text evidence="8">The sequence shown here is derived from an EMBL/GenBank/DDBJ whole genome shotgun (WGS) entry which is preliminary data.</text>
</comment>
<name>A0AA40F7G5_9PEZI</name>
<sequence length="690" mass="75563">MKVIVIGGGPAGLVTLKFLATAHKFYRLAPIDVQLFEAEDDIGGTFKYRVWDKSELVSSKFLTPFSDFRIGKEAPDFLSPDAYVKYLRDYAEHFGLFGRIHCSKAVSSIRRRVPGPGHVVTVFCRKTGRSEEHEADAVVVCSGLNLTPNIPGDIEGLTATNDSMSQAAPNPDWAAPAGGEEEHLNEDESWMNRALSARSPPFPEHSFRLLHSSTFKNSPGQASEFLSATGEPSTVVILGAGETAHDLAALAVNHPGVGRVLMCHRDGFFVAPKVVPEPVILGVYGRPHPGKRPNKPIDTTVASLFDTAYVPPVLQRSNLLWDVYNVWAKGMFGAISGTSSGLDQWVGGVSSGRRHVDSYFVVKTTKAMPYISAPYRSQAGIFNSVRSALINIPLPDTSGREIELAPWPKRIGKNAAGRETLEFPDNGSPESARLKFKTAEAGPVTPDVVIIATGYRREFLFLSDEYPKLQDCKVRGVYEDIDDGLAYIGFVRPSIGAIPPLAELQAQLWVSRLVEHHLSKKNDDEEGTAKPPLAPPQFKRSRDAVKPYELDYALHPRGGYDFFAQKLGVDHEALAYQLALDMGSAPRASHVLRKHGWKVFFTWAMGPNFNTKFRLVGPWAAPEQAAEIMRTELFDVVKRTGGVVFFVTYTVLPQVVFGSLSVFLMLGQWVVRAVGAVLGVASSSAHHLAN</sequence>
<dbReference type="SUPFAM" id="SSF51905">
    <property type="entry name" value="FAD/NAD(P)-binding domain"/>
    <property type="match status" value="1"/>
</dbReference>
<evidence type="ECO:0000256" key="6">
    <source>
        <dbReference type="SAM" id="MobiDB-lite"/>
    </source>
</evidence>
<keyword evidence="7" id="KW-0812">Transmembrane</keyword>
<dbReference type="EMBL" id="JAUKUD010000002">
    <property type="protein sequence ID" value="KAK0752615.1"/>
    <property type="molecule type" value="Genomic_DNA"/>
</dbReference>
<evidence type="ECO:0000256" key="2">
    <source>
        <dbReference type="ARBA" id="ARBA00022630"/>
    </source>
</evidence>
<dbReference type="AlphaFoldDB" id="A0AA40F7G5"/>
<organism evidence="8 9">
    <name type="scientific">Schizothecium vesticola</name>
    <dbReference type="NCBI Taxonomy" id="314040"/>
    <lineage>
        <taxon>Eukaryota</taxon>
        <taxon>Fungi</taxon>
        <taxon>Dikarya</taxon>
        <taxon>Ascomycota</taxon>
        <taxon>Pezizomycotina</taxon>
        <taxon>Sordariomycetes</taxon>
        <taxon>Sordariomycetidae</taxon>
        <taxon>Sordariales</taxon>
        <taxon>Schizotheciaceae</taxon>
        <taxon>Schizothecium</taxon>
    </lineage>
</organism>
<dbReference type="InterPro" id="IPR050346">
    <property type="entry name" value="FMO-like"/>
</dbReference>
<keyword evidence="9" id="KW-1185">Reference proteome</keyword>
<reference evidence="8" key="1">
    <citation type="submission" date="2023-06" db="EMBL/GenBank/DDBJ databases">
        <title>Genome-scale phylogeny and comparative genomics of the fungal order Sordariales.</title>
        <authorList>
            <consortium name="Lawrence Berkeley National Laboratory"/>
            <person name="Hensen N."/>
            <person name="Bonometti L."/>
            <person name="Westerberg I."/>
            <person name="Brannstrom I.O."/>
            <person name="Guillou S."/>
            <person name="Cros-Aarteil S."/>
            <person name="Calhoun S."/>
            <person name="Haridas S."/>
            <person name="Kuo A."/>
            <person name="Mondo S."/>
            <person name="Pangilinan J."/>
            <person name="Riley R."/>
            <person name="LaButti K."/>
            <person name="Andreopoulos B."/>
            <person name="Lipzen A."/>
            <person name="Chen C."/>
            <person name="Yanf M."/>
            <person name="Daum C."/>
            <person name="Ng V."/>
            <person name="Clum A."/>
            <person name="Steindorff A."/>
            <person name="Ohm R."/>
            <person name="Martin F."/>
            <person name="Silar P."/>
            <person name="Natvig D."/>
            <person name="Lalanne C."/>
            <person name="Gautier V."/>
            <person name="Ament-velasquez S.L."/>
            <person name="Kruys A."/>
            <person name="Hutchinson M.I."/>
            <person name="Powell A.J."/>
            <person name="Barry K."/>
            <person name="Miller A.N."/>
            <person name="Grigoriev I.V."/>
            <person name="Debuchy R."/>
            <person name="Gladieux P."/>
            <person name="Thoren M.H."/>
            <person name="Johannesson H."/>
        </authorList>
    </citation>
    <scope>NUCLEOTIDE SEQUENCE</scope>
    <source>
        <strain evidence="8">SMH3187-1</strain>
    </source>
</reference>
<keyword evidence="5" id="KW-0560">Oxidoreductase</keyword>
<keyword evidence="4" id="KW-0521">NADP</keyword>
<protein>
    <recommendedName>
        <fullName evidence="10">FAD/NAD(P)-binding domain-containing protein</fullName>
    </recommendedName>
</protein>
<comment type="similarity">
    <text evidence="1">Belongs to the FMO family.</text>
</comment>
<evidence type="ECO:0000256" key="3">
    <source>
        <dbReference type="ARBA" id="ARBA00022827"/>
    </source>
</evidence>
<dbReference type="InterPro" id="IPR020946">
    <property type="entry name" value="Flavin_mOase-like"/>
</dbReference>
<dbReference type="InterPro" id="IPR000960">
    <property type="entry name" value="Flavin_mOase"/>
</dbReference>
<keyword evidence="7" id="KW-0472">Membrane</keyword>
<dbReference type="Pfam" id="PF00743">
    <property type="entry name" value="FMO-like"/>
    <property type="match status" value="1"/>
</dbReference>
<dbReference type="InterPro" id="IPR036188">
    <property type="entry name" value="FAD/NAD-bd_sf"/>
</dbReference>
<proteinExistence type="inferred from homology"/>
<dbReference type="Gene3D" id="3.50.50.60">
    <property type="entry name" value="FAD/NAD(P)-binding domain"/>
    <property type="match status" value="2"/>
</dbReference>
<evidence type="ECO:0000256" key="7">
    <source>
        <dbReference type="SAM" id="Phobius"/>
    </source>
</evidence>
<keyword evidence="7" id="KW-1133">Transmembrane helix</keyword>